<evidence type="ECO:0000256" key="1">
    <source>
        <dbReference type="SAM" id="Coils"/>
    </source>
</evidence>
<accession>A0A3P7UGU9</accession>
<name>A0A183F5Z2_HELPZ</name>
<feature type="region of interest" description="Disordered" evidence="2">
    <location>
        <begin position="303"/>
        <end position="339"/>
    </location>
</feature>
<evidence type="ECO:0000313" key="4">
    <source>
        <dbReference type="Proteomes" id="UP000050761"/>
    </source>
</evidence>
<dbReference type="AlphaFoldDB" id="A0A183F5Z2"/>
<reference evidence="5" key="2">
    <citation type="submission" date="2019-09" db="UniProtKB">
        <authorList>
            <consortium name="WormBaseParasite"/>
        </authorList>
    </citation>
    <scope>IDENTIFICATION</scope>
</reference>
<proteinExistence type="predicted"/>
<gene>
    <name evidence="3" type="ORF">HPBE_LOCUS1584</name>
</gene>
<dbReference type="Proteomes" id="UP000050761">
    <property type="component" value="Unassembled WGS sequence"/>
</dbReference>
<accession>A0A183F5Z2</accession>
<sequence>MMNSWLPGKGSNTSEVQWPDFSHIANIFLEWYKSLLLAIITVLVTAGITMVQKGMDGDTTLLEALLRTPVPSSLALEAELVQHLDCLRRQADLASTLKIQWEFVKEDESFLLAGPGEQVPLLGTRYLLTDALYDRMVQAGQISRFEHREWLEKQRGLDGRQFPLLVLIGEKTMMLDAIIKQMEEHLQKQETALKEEASLTPSAVSLIVRREIVSLQESIIKSTTSQVEDCRKKMDVQEAEMDRLKKAVHVMDKSSNASEEDPLAVHLNANERRHLDGNKVRVMVNDENIADDEYWSRMVNEVSDNGESEAKGGAKNDERAVKVRKVEPPRDRGKQNRVPSGAKVEAVAPPIVFGESQRARELEREIAKMEKDLASFPYRHREDDCKGISLTMKCAFCRAEGEHFSDACTLWRSGDARRNIVRSMGCYNSA</sequence>
<keyword evidence="4" id="KW-1185">Reference proteome</keyword>
<dbReference type="OrthoDB" id="5874911at2759"/>
<organism evidence="4 5">
    <name type="scientific">Heligmosomoides polygyrus</name>
    <name type="common">Parasitic roundworm</name>
    <dbReference type="NCBI Taxonomy" id="6339"/>
    <lineage>
        <taxon>Eukaryota</taxon>
        <taxon>Metazoa</taxon>
        <taxon>Ecdysozoa</taxon>
        <taxon>Nematoda</taxon>
        <taxon>Chromadorea</taxon>
        <taxon>Rhabditida</taxon>
        <taxon>Rhabditina</taxon>
        <taxon>Rhabditomorpha</taxon>
        <taxon>Strongyloidea</taxon>
        <taxon>Heligmosomidae</taxon>
        <taxon>Heligmosomoides</taxon>
    </lineage>
</organism>
<feature type="compositionally biased region" description="Basic and acidic residues" evidence="2">
    <location>
        <begin position="308"/>
        <end position="334"/>
    </location>
</feature>
<feature type="coiled-coil region" evidence="1">
    <location>
        <begin position="179"/>
        <end position="247"/>
    </location>
</feature>
<keyword evidence="1" id="KW-0175">Coiled coil</keyword>
<protein>
    <submittedName>
        <fullName evidence="5">PHM7_cyt domain-containing protein</fullName>
    </submittedName>
</protein>
<evidence type="ECO:0000313" key="3">
    <source>
        <dbReference type="EMBL" id="VDO20083.1"/>
    </source>
</evidence>
<evidence type="ECO:0000313" key="5">
    <source>
        <dbReference type="WBParaSite" id="HPBE_0000158401-mRNA-1"/>
    </source>
</evidence>
<dbReference type="WBParaSite" id="HPBE_0000158401-mRNA-1">
    <property type="protein sequence ID" value="HPBE_0000158401-mRNA-1"/>
    <property type="gene ID" value="HPBE_0000158401"/>
</dbReference>
<dbReference type="EMBL" id="UZAH01001814">
    <property type="protein sequence ID" value="VDO20083.1"/>
    <property type="molecule type" value="Genomic_DNA"/>
</dbReference>
<reference evidence="3 4" key="1">
    <citation type="submission" date="2018-11" db="EMBL/GenBank/DDBJ databases">
        <authorList>
            <consortium name="Pathogen Informatics"/>
        </authorList>
    </citation>
    <scope>NUCLEOTIDE SEQUENCE [LARGE SCALE GENOMIC DNA]</scope>
</reference>
<evidence type="ECO:0000256" key="2">
    <source>
        <dbReference type="SAM" id="MobiDB-lite"/>
    </source>
</evidence>